<comment type="caution">
    <text evidence="2">The sequence shown here is derived from an EMBL/GenBank/DDBJ whole genome shotgun (WGS) entry which is preliminary data.</text>
</comment>
<keyword evidence="1" id="KW-0472">Membrane</keyword>
<evidence type="ECO:0000313" key="2">
    <source>
        <dbReference type="EMBL" id="RWZ58518.1"/>
    </source>
</evidence>
<dbReference type="OrthoDB" id="2955631at2"/>
<dbReference type="Pfam" id="PF10011">
    <property type="entry name" value="DUF2254"/>
    <property type="match status" value="1"/>
</dbReference>
<evidence type="ECO:0000313" key="3">
    <source>
        <dbReference type="Proteomes" id="UP000288603"/>
    </source>
</evidence>
<accession>A0A444Q3Y4</accession>
<feature type="transmembrane region" description="Helical" evidence="1">
    <location>
        <begin position="36"/>
        <end position="61"/>
    </location>
</feature>
<gene>
    <name evidence="2" type="ORF">ELQ92_14560</name>
</gene>
<name>A0A444Q3Y4_9MICO</name>
<keyword evidence="3" id="KW-1185">Reference proteome</keyword>
<protein>
    <submittedName>
        <fullName evidence="2">DUF2254 domain-containing protein</fullName>
    </submittedName>
</protein>
<feature type="transmembrane region" description="Helical" evidence="1">
    <location>
        <begin position="73"/>
        <end position="99"/>
    </location>
</feature>
<feature type="transmembrane region" description="Helical" evidence="1">
    <location>
        <begin position="150"/>
        <end position="170"/>
    </location>
</feature>
<feature type="transmembrane region" description="Helical" evidence="1">
    <location>
        <begin position="120"/>
        <end position="144"/>
    </location>
</feature>
<dbReference type="Proteomes" id="UP000288603">
    <property type="component" value="Unassembled WGS sequence"/>
</dbReference>
<evidence type="ECO:0000256" key="1">
    <source>
        <dbReference type="SAM" id="Phobius"/>
    </source>
</evidence>
<organism evidence="2 3">
    <name type="scientific">Labedella populi</name>
    <dbReference type="NCBI Taxonomy" id="2498850"/>
    <lineage>
        <taxon>Bacteria</taxon>
        <taxon>Bacillati</taxon>
        <taxon>Actinomycetota</taxon>
        <taxon>Actinomycetes</taxon>
        <taxon>Micrococcales</taxon>
        <taxon>Microbacteriaceae</taxon>
        <taxon>Labedella</taxon>
    </lineage>
</organism>
<proteinExistence type="predicted"/>
<reference evidence="2 3" key="1">
    <citation type="submission" date="2018-12" db="EMBL/GenBank/DDBJ databases">
        <authorList>
            <person name="Li F."/>
        </authorList>
    </citation>
    <scope>NUCLEOTIDE SEQUENCE [LARGE SCALE GENOMIC DNA]</scope>
    <source>
        <strain evidence="2 3">8H24J-4-2</strain>
    </source>
</reference>
<dbReference type="EMBL" id="RZNC01000006">
    <property type="protein sequence ID" value="RWZ58518.1"/>
    <property type="molecule type" value="Genomic_DNA"/>
</dbReference>
<sequence>MMGRRRVHVTPQEEDAMTNGIGAALRRIARKVWARAALFTGLAVVFALAAGVVGTLFPFRIVVDLGQDSVGTILQIIASSMLTVTTFSLTAMVTAYSSATTTATPRATQLLIEDRTSQNALSTFVGGFTFSLVGIIALSTGYYGEQGRTILFFGTLVMVALIVVTLLSWISHLSTFGRMADVIDRVEAAASRTLTTHAESPALGARSYSELPDGLTSVCGTSSGYVTFIDLDRMERVAAENDVEVYVRRLPGTLVDPRTPLVSVAGRIDESVRTSLADAFRVQPHRDYEQDPRLGVIALAEIGSRALSSSTNDPGTAIEVIAALQRVFETTLASTPTEEVSYEHVLVSPVRLDDLVVDAFRPLARDGAAIIEVQIRLQKCLAALGRGRPDRSVIFSRMADQAYARARAALADGDRDELDHTYRTARTK</sequence>
<dbReference type="AlphaFoldDB" id="A0A444Q3Y4"/>
<keyword evidence="1" id="KW-0812">Transmembrane</keyword>
<dbReference type="InterPro" id="IPR018723">
    <property type="entry name" value="DUF2254_membrane"/>
</dbReference>
<keyword evidence="1" id="KW-1133">Transmembrane helix</keyword>